<organism evidence="2 3">
    <name type="scientific">Carnegiea gigantea</name>
    <dbReference type="NCBI Taxonomy" id="171969"/>
    <lineage>
        <taxon>Eukaryota</taxon>
        <taxon>Viridiplantae</taxon>
        <taxon>Streptophyta</taxon>
        <taxon>Embryophyta</taxon>
        <taxon>Tracheophyta</taxon>
        <taxon>Spermatophyta</taxon>
        <taxon>Magnoliopsida</taxon>
        <taxon>eudicotyledons</taxon>
        <taxon>Gunneridae</taxon>
        <taxon>Pentapetalae</taxon>
        <taxon>Caryophyllales</taxon>
        <taxon>Cactineae</taxon>
        <taxon>Cactaceae</taxon>
        <taxon>Cactoideae</taxon>
        <taxon>Echinocereeae</taxon>
        <taxon>Carnegiea</taxon>
    </lineage>
</organism>
<feature type="region of interest" description="Disordered" evidence="1">
    <location>
        <begin position="95"/>
        <end position="149"/>
    </location>
</feature>
<gene>
    <name evidence="2" type="ORF">Cgig2_004820</name>
</gene>
<name>A0A9Q1KWU3_9CARY</name>
<protein>
    <submittedName>
        <fullName evidence="2">Uncharacterized protein</fullName>
    </submittedName>
</protein>
<proteinExistence type="predicted"/>
<dbReference type="AlphaFoldDB" id="A0A9Q1KWU3"/>
<evidence type="ECO:0000313" key="3">
    <source>
        <dbReference type="Proteomes" id="UP001153076"/>
    </source>
</evidence>
<feature type="compositionally biased region" description="Low complexity" evidence="1">
    <location>
        <begin position="139"/>
        <end position="149"/>
    </location>
</feature>
<evidence type="ECO:0000256" key="1">
    <source>
        <dbReference type="SAM" id="MobiDB-lite"/>
    </source>
</evidence>
<evidence type="ECO:0000313" key="2">
    <source>
        <dbReference type="EMBL" id="KAJ8450363.1"/>
    </source>
</evidence>
<dbReference type="EMBL" id="JAKOGI010000016">
    <property type="protein sequence ID" value="KAJ8450363.1"/>
    <property type="molecule type" value="Genomic_DNA"/>
</dbReference>
<sequence>MEMKFFRPLLDMKMSFIFARNVGKSGIENRHLLEQKYTQFECGQIPMIHSYRSRYFPNRIRAFPSTPNFLTSRVDLLGPGSPDYGPAPVYGYGEGPLEGDISSDSRDGGTTARSPSQFKYSASCQRTDVGPSRRAGGRSPSPCSSNSVPPLQGYYGHALHEHPTLFHTQGPTNHCTDLSFPYNPYSRPWGAYTALPINTSSPSIIGNDGARDEIPTSLLE</sequence>
<feature type="compositionally biased region" description="Polar residues" evidence="1">
    <location>
        <begin position="111"/>
        <end position="126"/>
    </location>
</feature>
<comment type="caution">
    <text evidence="2">The sequence shown here is derived from an EMBL/GenBank/DDBJ whole genome shotgun (WGS) entry which is preliminary data.</text>
</comment>
<feature type="region of interest" description="Disordered" evidence="1">
    <location>
        <begin position="200"/>
        <end position="220"/>
    </location>
</feature>
<reference evidence="2" key="1">
    <citation type="submission" date="2022-04" db="EMBL/GenBank/DDBJ databases">
        <title>Carnegiea gigantea Genome sequencing and assembly v2.</title>
        <authorList>
            <person name="Copetti D."/>
            <person name="Sanderson M.J."/>
            <person name="Burquez A."/>
            <person name="Wojciechowski M.F."/>
        </authorList>
    </citation>
    <scope>NUCLEOTIDE SEQUENCE</scope>
    <source>
        <strain evidence="2">SGP5-SGP5p</strain>
        <tissue evidence="2">Aerial part</tissue>
    </source>
</reference>
<keyword evidence="3" id="KW-1185">Reference proteome</keyword>
<accession>A0A9Q1KWU3</accession>
<dbReference type="Proteomes" id="UP001153076">
    <property type="component" value="Unassembled WGS sequence"/>
</dbReference>